<evidence type="ECO:0000256" key="6">
    <source>
        <dbReference type="ARBA" id="ARBA00022763"/>
    </source>
</evidence>
<dbReference type="RefSeq" id="WP_071523674.1">
    <property type="nucleotide sequence ID" value="NZ_JACDXE010000033.1"/>
</dbReference>
<evidence type="ECO:0000256" key="8">
    <source>
        <dbReference type="ARBA" id="ARBA00022842"/>
    </source>
</evidence>
<dbReference type="HAMAP" id="MF_00034">
    <property type="entry name" value="RuvC"/>
    <property type="match status" value="1"/>
</dbReference>
<evidence type="ECO:0000256" key="1">
    <source>
        <dbReference type="ARBA" id="ARBA00009518"/>
    </source>
</evidence>
<dbReference type="InterPro" id="IPR012337">
    <property type="entry name" value="RNaseH-like_sf"/>
</dbReference>
<dbReference type="GO" id="GO:0048476">
    <property type="term" value="C:Holliday junction resolvase complex"/>
    <property type="evidence" value="ECO:0007669"/>
    <property type="project" value="UniProtKB-UniRule"/>
</dbReference>
<dbReference type="InterPro" id="IPR020563">
    <property type="entry name" value="X-over_junc_endoDNase_Mg_BS"/>
</dbReference>
<accession>A0A140D6T8</accession>
<reference evidence="15" key="1">
    <citation type="submission" date="2015-01" db="EMBL/GenBank/DDBJ databases">
        <title>Draft genome sequence of Pasteurella multocida isolated from alpaca pneumonia.</title>
        <authorList>
            <person name="Maturrano L."/>
            <person name="Hurtado R."/>
            <person name="Allasi N."/>
            <person name="Juscamayta E."/>
            <person name="Fernandez D."/>
            <person name="Maximiliano J."/>
            <person name="Rimac R."/>
            <person name="Rosadio R."/>
        </authorList>
    </citation>
    <scope>NUCLEOTIDE SEQUENCE</scope>
    <source>
        <strain evidence="15">UNMSM</strain>
    </source>
</reference>
<evidence type="ECO:0000256" key="13">
    <source>
        <dbReference type="HAMAP-Rule" id="MF_00034"/>
    </source>
</evidence>
<dbReference type="GO" id="GO:0008821">
    <property type="term" value="F:crossover junction DNA endonuclease activity"/>
    <property type="evidence" value="ECO:0007669"/>
    <property type="project" value="UniProtKB-UniRule"/>
</dbReference>
<dbReference type="PANTHER" id="PTHR30194">
    <property type="entry name" value="CROSSOVER JUNCTION ENDODEOXYRIBONUCLEASE RUVC"/>
    <property type="match status" value="1"/>
</dbReference>
<keyword evidence="10 13" id="KW-0233">DNA recombination</keyword>
<dbReference type="GO" id="GO:0006310">
    <property type="term" value="P:DNA recombination"/>
    <property type="evidence" value="ECO:0007669"/>
    <property type="project" value="UniProtKB-UniRule"/>
</dbReference>
<proteinExistence type="inferred from homology"/>
<name>A0A140D6T8_PASMD</name>
<evidence type="ECO:0000256" key="14">
    <source>
        <dbReference type="NCBIfam" id="TIGR00228"/>
    </source>
</evidence>
<evidence type="ECO:0000256" key="4">
    <source>
        <dbReference type="ARBA" id="ARBA00022723"/>
    </source>
</evidence>
<keyword evidence="4 13" id="KW-0479">Metal-binding</keyword>
<dbReference type="GO" id="GO:0006281">
    <property type="term" value="P:DNA repair"/>
    <property type="evidence" value="ECO:0007669"/>
    <property type="project" value="UniProtKB-UniRule"/>
</dbReference>
<comment type="catalytic activity">
    <reaction evidence="12 13">
        <text>Endonucleolytic cleavage at a junction such as a reciprocal single-stranded crossover between two homologous DNA duplexes (Holliday junction).</text>
        <dbReference type="EC" id="3.1.21.10"/>
    </reaction>
</comment>
<evidence type="ECO:0000256" key="9">
    <source>
        <dbReference type="ARBA" id="ARBA00023125"/>
    </source>
</evidence>
<evidence type="ECO:0000256" key="2">
    <source>
        <dbReference type="ARBA" id="ARBA00022490"/>
    </source>
</evidence>
<dbReference type="SUPFAM" id="SSF53098">
    <property type="entry name" value="Ribonuclease H-like"/>
    <property type="match status" value="1"/>
</dbReference>
<evidence type="ECO:0000256" key="10">
    <source>
        <dbReference type="ARBA" id="ARBA00023172"/>
    </source>
</evidence>
<gene>
    <name evidence="13 15" type="primary">ruvC</name>
</gene>
<keyword evidence="2 13" id="KW-0963">Cytoplasm</keyword>
<feature type="active site" evidence="13">
    <location>
        <position position="8"/>
    </location>
</feature>
<feature type="binding site" evidence="13">
    <location>
        <position position="139"/>
    </location>
    <ligand>
        <name>Mg(2+)</name>
        <dbReference type="ChEBI" id="CHEBI:18420"/>
        <label>1</label>
    </ligand>
</feature>
<dbReference type="Pfam" id="PF02075">
    <property type="entry name" value="RuvC"/>
    <property type="match status" value="1"/>
</dbReference>
<dbReference type="CDD" id="cd16962">
    <property type="entry name" value="RuvC"/>
    <property type="match status" value="1"/>
</dbReference>
<evidence type="ECO:0000256" key="7">
    <source>
        <dbReference type="ARBA" id="ARBA00022801"/>
    </source>
</evidence>
<dbReference type="InterPro" id="IPR002176">
    <property type="entry name" value="X-over_junc_endoDNase_RuvC"/>
</dbReference>
<comment type="subunit">
    <text evidence="13">Homodimer which binds Holliday junction (HJ) DNA. The HJ becomes 2-fold symmetrical on binding to RuvC with unstacked arms; it has a different conformation from HJ DNA in complex with RuvA. In the full resolvosome a probable DNA-RuvA(4)-RuvB(12)-RuvC(2) complex forms which resolves the HJ.</text>
</comment>
<evidence type="ECO:0000256" key="3">
    <source>
        <dbReference type="ARBA" id="ARBA00022722"/>
    </source>
</evidence>
<keyword evidence="11 13" id="KW-0234">DNA repair</keyword>
<dbReference type="EMBL" id="KP659771">
    <property type="protein sequence ID" value="AMK07610.1"/>
    <property type="molecule type" value="Genomic_DNA"/>
</dbReference>
<keyword evidence="6 13" id="KW-0227">DNA damage</keyword>
<dbReference type="PRINTS" id="PR00696">
    <property type="entry name" value="RSOLVASERUVC"/>
</dbReference>
<dbReference type="EC" id="3.1.21.10" evidence="13 14"/>
<comment type="function">
    <text evidence="13">The RuvA-RuvB-RuvC complex processes Holliday junction (HJ) DNA during genetic recombination and DNA repair. Endonuclease that resolves HJ intermediates. Cleaves cruciform DNA by making single-stranded nicks across the HJ at symmetrical positions within the homologous arms, yielding a 5'-phosphate and a 3'-hydroxyl group; requires a central core of homology in the junction. The consensus cleavage sequence is 5'-(A/T)TT(C/G)-3'. Cleavage occurs on the 3'-side of the TT dinucleotide at the point of strand exchange. HJ branch migration catalyzed by RuvA-RuvB allows RuvC to scan DNA until it finds its consensus sequence, where it cleaves and resolves the cruciform DNA.</text>
</comment>
<sequence length="190" mass="20671">MAIILGIDPGSRVTGYGVILQAGRHLEYLGSGVIRTSVTDLPTRLKRIYMGVNEIILQYQPDMFAIEEVFLAKNANSALKLGQARGAAIVAAVNHDLPVFEYAARLVKQTVVGIGSADKIQVQDMVTRILTLSEKPQADAADALAIAITHAHSLQHAFHVTNSAQAIEKPEKTTALLKARYSRGRFRLKI</sequence>
<evidence type="ECO:0000256" key="12">
    <source>
        <dbReference type="ARBA" id="ARBA00029354"/>
    </source>
</evidence>
<dbReference type="NCBIfam" id="TIGR00228">
    <property type="entry name" value="ruvC"/>
    <property type="match status" value="1"/>
</dbReference>
<evidence type="ECO:0000313" key="15">
    <source>
        <dbReference type="EMBL" id="AMK07610.1"/>
    </source>
</evidence>
<keyword evidence="8 13" id="KW-0460">Magnesium</keyword>
<evidence type="ECO:0000256" key="5">
    <source>
        <dbReference type="ARBA" id="ARBA00022759"/>
    </source>
</evidence>
<feature type="active site" evidence="13">
    <location>
        <position position="67"/>
    </location>
</feature>
<dbReference type="GO" id="GO:0005737">
    <property type="term" value="C:cytoplasm"/>
    <property type="evidence" value="ECO:0007669"/>
    <property type="project" value="UniProtKB-SubCell"/>
</dbReference>
<dbReference type="GO" id="GO:0003677">
    <property type="term" value="F:DNA binding"/>
    <property type="evidence" value="ECO:0007669"/>
    <property type="project" value="UniProtKB-KW"/>
</dbReference>
<dbReference type="Gene3D" id="3.30.420.10">
    <property type="entry name" value="Ribonuclease H-like superfamily/Ribonuclease H"/>
    <property type="match status" value="1"/>
</dbReference>
<dbReference type="PROSITE" id="PS01321">
    <property type="entry name" value="RUVC"/>
    <property type="match status" value="1"/>
</dbReference>
<dbReference type="FunFam" id="3.30.420.10:FF:000002">
    <property type="entry name" value="Crossover junction endodeoxyribonuclease RuvC"/>
    <property type="match status" value="1"/>
</dbReference>
<dbReference type="InterPro" id="IPR036397">
    <property type="entry name" value="RNaseH_sf"/>
</dbReference>
<comment type="subcellular location">
    <subcellularLocation>
        <location evidence="13">Cytoplasm</location>
    </subcellularLocation>
</comment>
<dbReference type="GO" id="GO:0000287">
    <property type="term" value="F:magnesium ion binding"/>
    <property type="evidence" value="ECO:0007669"/>
    <property type="project" value="UniProtKB-UniRule"/>
</dbReference>
<organism evidence="15">
    <name type="scientific">Pasteurella multocida</name>
    <dbReference type="NCBI Taxonomy" id="747"/>
    <lineage>
        <taxon>Bacteria</taxon>
        <taxon>Pseudomonadati</taxon>
        <taxon>Pseudomonadota</taxon>
        <taxon>Gammaproteobacteria</taxon>
        <taxon>Pasteurellales</taxon>
        <taxon>Pasteurellaceae</taxon>
        <taxon>Pasteurella</taxon>
    </lineage>
</organism>
<feature type="binding site" evidence="13">
    <location>
        <position position="8"/>
    </location>
    <ligand>
        <name>Mg(2+)</name>
        <dbReference type="ChEBI" id="CHEBI:18420"/>
        <label>1</label>
    </ligand>
</feature>
<dbReference type="PANTHER" id="PTHR30194:SF3">
    <property type="entry name" value="CROSSOVER JUNCTION ENDODEOXYRIBONUCLEASE RUVC"/>
    <property type="match status" value="1"/>
</dbReference>
<comment type="cofactor">
    <cofactor evidence="13">
        <name>Mg(2+)</name>
        <dbReference type="ChEBI" id="CHEBI:18420"/>
    </cofactor>
    <text evidence="13">Binds 2 Mg(2+) ion per subunit.</text>
</comment>
<keyword evidence="3 13" id="KW-0540">Nuclease</keyword>
<keyword evidence="5 13" id="KW-0255">Endonuclease</keyword>
<keyword evidence="9 13" id="KW-0238">DNA-binding</keyword>
<feature type="active site" evidence="13">
    <location>
        <position position="139"/>
    </location>
</feature>
<dbReference type="AlphaFoldDB" id="A0A140D6T8"/>
<keyword evidence="7 13" id="KW-0378">Hydrolase</keyword>
<protein>
    <recommendedName>
        <fullName evidence="13 14">Crossover junction endodeoxyribonuclease RuvC</fullName>
        <ecNumber evidence="13 14">3.1.21.10</ecNumber>
    </recommendedName>
    <alternativeName>
        <fullName evidence="13">Holliday junction nuclease RuvC</fullName>
    </alternativeName>
    <alternativeName>
        <fullName evidence="13">Holliday junction resolvase RuvC</fullName>
    </alternativeName>
</protein>
<comment type="similarity">
    <text evidence="1 13">Belongs to the RuvC family.</text>
</comment>
<evidence type="ECO:0000256" key="11">
    <source>
        <dbReference type="ARBA" id="ARBA00023204"/>
    </source>
</evidence>
<feature type="binding site" evidence="13">
    <location>
        <position position="67"/>
    </location>
    <ligand>
        <name>Mg(2+)</name>
        <dbReference type="ChEBI" id="CHEBI:18420"/>
        <label>2</label>
    </ligand>
</feature>